<evidence type="ECO:0000313" key="4">
    <source>
        <dbReference type="EMBL" id="QNK00029.1"/>
    </source>
</evidence>
<dbReference type="AlphaFoldDB" id="A0A7G8PZS1"/>
<dbReference type="InterPro" id="IPR046535">
    <property type="entry name" value="DUF6600"/>
</dbReference>
<feature type="chain" id="PRO_5028999000" evidence="2">
    <location>
        <begin position="32"/>
        <end position="777"/>
    </location>
</feature>
<evidence type="ECO:0000259" key="3">
    <source>
        <dbReference type="Pfam" id="PF04773"/>
    </source>
</evidence>
<dbReference type="RefSeq" id="WP_187055513.1">
    <property type="nucleotide sequence ID" value="NZ_CP060412.1"/>
</dbReference>
<name>A0A7G8PZS1_9GAMM</name>
<feature type="compositionally biased region" description="Low complexity" evidence="1">
    <location>
        <begin position="582"/>
        <end position="595"/>
    </location>
</feature>
<dbReference type="InterPro" id="IPR006860">
    <property type="entry name" value="FecR"/>
</dbReference>
<proteinExistence type="predicted"/>
<evidence type="ECO:0000256" key="1">
    <source>
        <dbReference type="SAM" id="MobiDB-lite"/>
    </source>
</evidence>
<keyword evidence="5" id="KW-1185">Reference proteome</keyword>
<accession>A0A7G8PZS1</accession>
<feature type="domain" description="FecR protein" evidence="3">
    <location>
        <begin position="83"/>
        <end position="178"/>
    </location>
</feature>
<keyword evidence="2" id="KW-0732">Signal</keyword>
<feature type="region of interest" description="Disordered" evidence="1">
    <location>
        <begin position="64"/>
        <end position="88"/>
    </location>
</feature>
<feature type="signal peptide" evidence="2">
    <location>
        <begin position="1"/>
        <end position="31"/>
    </location>
</feature>
<dbReference type="Pfam" id="PF04773">
    <property type="entry name" value="FecR"/>
    <property type="match status" value="1"/>
</dbReference>
<dbReference type="PANTHER" id="PTHR38731:SF3">
    <property type="entry name" value="BLL6125 PROTEIN"/>
    <property type="match status" value="1"/>
</dbReference>
<evidence type="ECO:0000256" key="2">
    <source>
        <dbReference type="SAM" id="SignalP"/>
    </source>
</evidence>
<dbReference type="PANTHER" id="PTHR38731">
    <property type="entry name" value="LIPL45-RELATED LIPOPROTEIN-RELATED"/>
    <property type="match status" value="1"/>
</dbReference>
<feature type="region of interest" description="Disordered" evidence="1">
    <location>
        <begin position="517"/>
        <end position="777"/>
    </location>
</feature>
<dbReference type="Proteomes" id="UP000515873">
    <property type="component" value="Chromosome"/>
</dbReference>
<dbReference type="KEGG" id="dtl:H8F01_12900"/>
<feature type="compositionally biased region" description="Low complexity" evidence="1">
    <location>
        <begin position="673"/>
        <end position="734"/>
    </location>
</feature>
<feature type="compositionally biased region" description="Polar residues" evidence="1">
    <location>
        <begin position="524"/>
        <end position="550"/>
    </location>
</feature>
<dbReference type="Pfam" id="PF20245">
    <property type="entry name" value="DUF6600"/>
    <property type="match status" value="1"/>
</dbReference>
<feature type="compositionally biased region" description="Basic and acidic residues" evidence="1">
    <location>
        <begin position="760"/>
        <end position="777"/>
    </location>
</feature>
<protein>
    <submittedName>
        <fullName evidence="4">FecR domain-containing protein</fullName>
    </submittedName>
</protein>
<reference evidence="4 5" key="1">
    <citation type="submission" date="2020-08" db="EMBL/GenBank/DDBJ databases">
        <title>Dyella sp. G9 isolated from forest soil.</title>
        <authorList>
            <person name="Fu J."/>
            <person name="Qiu L."/>
        </authorList>
    </citation>
    <scope>NUCLEOTIDE SEQUENCE [LARGE SCALE GENOMIC DNA]</scope>
    <source>
        <strain evidence="4 5">G9</strain>
    </source>
</reference>
<feature type="compositionally biased region" description="Polar residues" evidence="1">
    <location>
        <begin position="77"/>
        <end position="88"/>
    </location>
</feature>
<organism evidence="4 5">
    <name type="scientific">Dyella telluris</name>
    <dbReference type="NCBI Taxonomy" id="2763498"/>
    <lineage>
        <taxon>Bacteria</taxon>
        <taxon>Pseudomonadati</taxon>
        <taxon>Pseudomonadota</taxon>
        <taxon>Gammaproteobacteria</taxon>
        <taxon>Lysobacterales</taxon>
        <taxon>Rhodanobacteraceae</taxon>
        <taxon>Dyella</taxon>
    </lineage>
</organism>
<gene>
    <name evidence="4" type="ORF">H8F01_12900</name>
</gene>
<evidence type="ECO:0000313" key="5">
    <source>
        <dbReference type="Proteomes" id="UP000515873"/>
    </source>
</evidence>
<feature type="compositionally biased region" description="Low complexity" evidence="1">
    <location>
        <begin position="639"/>
        <end position="665"/>
    </location>
</feature>
<dbReference type="SUPFAM" id="SSF46966">
    <property type="entry name" value="Spectrin repeat"/>
    <property type="match status" value="1"/>
</dbReference>
<dbReference type="EMBL" id="CP060412">
    <property type="protein sequence ID" value="QNK00029.1"/>
    <property type="molecule type" value="Genomic_DNA"/>
</dbReference>
<sequence>MRVLPAFLMSPRCWRWTAAVLLICASGLLQAQDQAPPDDGSGAGDPPSRIARLSYREGDVGLLPAGEKDWGDASLNRPLTTGDRLSTGQNGRAELELDNGTLRIADDSNFGFLTLNDQLTQVELTQGTVNLTVRGTDNGQGYEIDTPTVALVVNQPGTYRVDISEDGKSTRVTDFDGRATVYGEGGAQRMVAEGRSYEFTDSSLNEVTVNDIEGGDDFDTWCNSRNQRYASEPGNQYVSPDVVGAQDLNQYGNWQSDPDYGQVWYPSNVGADWSPYSDGHWSYVAPWGWTWVDTAPWGFAPYHYGRWAHVRERWCWVPGPVGVRPVYAPALVAFVGGVSVSVGIGAHPVGWFPLAPGEVYNPWYHASRGYYTNVNVTNIYVRNVNRTVVINNINNNYNYFRQGRGMPNERYVNRDVPHAFRAMSGQDFVAARNARQHMAPMDPRQFANAPVAPRGVSGMAPVRASYAPPRAANARPLPAGGFQREVVARTPPAANFAGGRPANVAGVPRMAPAAPGNVRLLNEQGPSMRSNGPNRQPANPADQNGPSRFNAQAPANRPSPRPDNDAAMRPGELPSSRFARPNDQQTQYQRGQNNQPRPGVSYIPNAAEDRSRAQQGQGTLPNAPRIEQAPRQPTYQDNAAQRQAMQQQQMQQQQAQQRQEMQQRQAEQHQEIQQRQMQEQQQQQAQQRQEMQQRQQAQQQEMQQRQQAQQQMQQRQAMQQQEMQQRQMQQQQQRGYEPPRGYQPPQAQPRPENNQPHPQQGHEERKPPPPRKDEQHN</sequence>